<dbReference type="STRING" id="1459.AF332_20585"/>
<evidence type="ECO:0000313" key="1">
    <source>
        <dbReference type="EMBL" id="KON88947.1"/>
    </source>
</evidence>
<evidence type="ECO:0000313" key="2">
    <source>
        <dbReference type="Proteomes" id="UP000037109"/>
    </source>
</evidence>
<keyword evidence="2" id="KW-1185">Reference proteome</keyword>
<organism evidence="1 2">
    <name type="scientific">Sporosarcina globispora</name>
    <name type="common">Bacillus globisporus</name>
    <dbReference type="NCBI Taxonomy" id="1459"/>
    <lineage>
        <taxon>Bacteria</taxon>
        <taxon>Bacillati</taxon>
        <taxon>Bacillota</taxon>
        <taxon>Bacilli</taxon>
        <taxon>Bacillales</taxon>
        <taxon>Caryophanaceae</taxon>
        <taxon>Sporosarcina</taxon>
    </lineage>
</organism>
<dbReference type="RefSeq" id="WP_053436336.1">
    <property type="nucleotide sequence ID" value="NZ_LGUF01000007.1"/>
</dbReference>
<sequence>MRAKEFIDFLTKEGFNVFPDPNFIPDVEESQLPALFVFGSGGGEPDNELPMEFPTFQVILKGRSYKADSSQMDKTEQLAKQLINKMHQVNRRFIGENLVYYIRSVQSNPIPIGLDTLDRPVYSTNFRLRVQPVT</sequence>
<evidence type="ECO:0008006" key="3">
    <source>
        <dbReference type="Google" id="ProtNLM"/>
    </source>
</evidence>
<dbReference type="PATRIC" id="fig|1459.3.peg.4543"/>
<name>A0A0M0GHL5_SPOGL</name>
<dbReference type="EMBL" id="LGUF01000007">
    <property type="protein sequence ID" value="KON88947.1"/>
    <property type="molecule type" value="Genomic_DNA"/>
</dbReference>
<dbReference type="OrthoDB" id="2453617at2"/>
<dbReference type="Proteomes" id="UP000037109">
    <property type="component" value="Unassembled WGS sequence"/>
</dbReference>
<gene>
    <name evidence="1" type="ORF">AF332_20585</name>
</gene>
<dbReference type="InterPro" id="IPR024411">
    <property type="entry name" value="Tail_terminator_phage"/>
</dbReference>
<dbReference type="AlphaFoldDB" id="A0A0M0GHL5"/>
<comment type="caution">
    <text evidence="1">The sequence shown here is derived from an EMBL/GenBank/DDBJ whole genome shotgun (WGS) entry which is preliminary data.</text>
</comment>
<proteinExistence type="predicted"/>
<protein>
    <recommendedName>
        <fullName evidence="3">Tail terminator</fullName>
    </recommendedName>
</protein>
<reference evidence="2" key="1">
    <citation type="submission" date="2015-07" db="EMBL/GenBank/DDBJ databases">
        <title>Fjat-10036 dsm4.</title>
        <authorList>
            <person name="Liu B."/>
            <person name="Wang J."/>
            <person name="Zhu Y."/>
            <person name="Liu G."/>
            <person name="Chen Q."/>
            <person name="Chen Z."/>
            <person name="Lan J."/>
            <person name="Che J."/>
            <person name="Ge C."/>
            <person name="Shi H."/>
            <person name="Pan Z."/>
            <person name="Liu X."/>
        </authorList>
    </citation>
    <scope>NUCLEOTIDE SEQUENCE [LARGE SCALE GENOMIC DNA]</scope>
    <source>
        <strain evidence="2">DSM 4</strain>
    </source>
</reference>
<accession>A0A0M0GHL5</accession>
<dbReference type="Pfam" id="PF12691">
    <property type="entry name" value="Phage_tail_terminator_6"/>
    <property type="match status" value="1"/>
</dbReference>